<comment type="caution">
    <text evidence="2">The sequence shown here is derived from an EMBL/GenBank/DDBJ whole genome shotgun (WGS) entry which is preliminary data.</text>
</comment>
<dbReference type="Gene3D" id="3.60.15.10">
    <property type="entry name" value="Ribonuclease Z/Hydroxyacylglutathione hydrolase-like"/>
    <property type="match status" value="1"/>
</dbReference>
<dbReference type="SUPFAM" id="SSF56281">
    <property type="entry name" value="Metallo-hydrolase/oxidoreductase"/>
    <property type="match status" value="1"/>
</dbReference>
<evidence type="ECO:0000259" key="1">
    <source>
        <dbReference type="SMART" id="SM00849"/>
    </source>
</evidence>
<dbReference type="PATRIC" id="fig|1324957.4.peg.2805"/>
<dbReference type="GO" id="GO:0016787">
    <property type="term" value="F:hydrolase activity"/>
    <property type="evidence" value="ECO:0007669"/>
    <property type="project" value="UniProtKB-KW"/>
</dbReference>
<keyword evidence="3" id="KW-1185">Reference proteome</keyword>
<organism evidence="2 3">
    <name type="scientific">Candidatus Halobonum tyrrellensis G22</name>
    <dbReference type="NCBI Taxonomy" id="1324957"/>
    <lineage>
        <taxon>Archaea</taxon>
        <taxon>Methanobacteriati</taxon>
        <taxon>Methanobacteriota</taxon>
        <taxon>Stenosarchaea group</taxon>
        <taxon>Halobacteria</taxon>
        <taxon>Halobacteriales</taxon>
        <taxon>Haloferacaceae</taxon>
        <taxon>Candidatus Halobonum</taxon>
    </lineage>
</organism>
<dbReference type="eggNOG" id="arCOG00505">
    <property type="taxonomic scope" value="Archaea"/>
</dbReference>
<dbReference type="PANTHER" id="PTHR42951:SF4">
    <property type="entry name" value="ACYL-COENZYME A THIOESTERASE MBLAC2"/>
    <property type="match status" value="1"/>
</dbReference>
<gene>
    <name evidence="2" type="ORF">K933_13826</name>
</gene>
<name>V4GR75_9EURY</name>
<evidence type="ECO:0000313" key="3">
    <source>
        <dbReference type="Proteomes" id="UP000017840"/>
    </source>
</evidence>
<reference evidence="2 3" key="1">
    <citation type="journal article" date="2013" name="Genome Announc.">
        <title>Draft Genome Sequence of 'Candidatus Halobonum tyrrellensis' Strain G22, Isolated from the Hypersaline Waters of Lake Tyrrell, Australia.</title>
        <authorList>
            <person name="Ugalde J.A."/>
            <person name="Narasingarao P."/>
            <person name="Kuo S."/>
            <person name="Podell S."/>
            <person name="Allen E.E."/>
        </authorList>
    </citation>
    <scope>NUCLEOTIDE SEQUENCE [LARGE SCALE GENOMIC DNA]</scope>
    <source>
        <strain evidence="2 3">G22</strain>
    </source>
</reference>
<dbReference type="STRING" id="1324957.K933_13826"/>
<feature type="domain" description="Metallo-beta-lactamase" evidence="1">
    <location>
        <begin position="28"/>
        <end position="222"/>
    </location>
</feature>
<keyword evidence="2" id="KW-0378">Hydrolase</keyword>
<dbReference type="Proteomes" id="UP000017840">
    <property type="component" value="Unassembled WGS sequence"/>
</dbReference>
<protein>
    <submittedName>
        <fullName evidence="2">Putative metallo-beta-lactamase family hydrolase</fullName>
    </submittedName>
</protein>
<dbReference type="InterPro" id="IPR037482">
    <property type="entry name" value="ST1585_MBL-fold"/>
</dbReference>
<dbReference type="InterPro" id="IPR050855">
    <property type="entry name" value="NDM-1-like"/>
</dbReference>
<accession>V4GR75</accession>
<dbReference type="RefSeq" id="WP_023395339.1">
    <property type="nucleotide sequence ID" value="NZ_ASGZ01000057.1"/>
</dbReference>
<dbReference type="InterPro" id="IPR036866">
    <property type="entry name" value="RibonucZ/Hydroxyglut_hydro"/>
</dbReference>
<dbReference type="AlphaFoldDB" id="V4GR75"/>
<dbReference type="InterPro" id="IPR001279">
    <property type="entry name" value="Metallo-B-lactamas"/>
</dbReference>
<dbReference type="Pfam" id="PF00753">
    <property type="entry name" value="Lactamase_B"/>
    <property type="match status" value="1"/>
</dbReference>
<dbReference type="EMBL" id="ASGZ01000057">
    <property type="protein sequence ID" value="ESP87556.1"/>
    <property type="molecule type" value="Genomic_DNA"/>
</dbReference>
<sequence length="303" mass="33616">MDPGDVEPVPECTDLYYVDLGLYDTAGYGSVYVVDADRPAVVDTGLGTNREYLTDALDDLGVRPAAVLLTHVHLDHAGGAGFLAEEFPNAEVYVHEAGAPHLVDPAQLVEGTKRAVGDQWRHYVDPKPIPESRVESLVDGDSVDLGDRTVDVHAAPGHAPHQVVYHDRGDDVVFTGDAAGLYVPRYDLIHQTSPPARFDLHGCNEDVDTIRELDPRVLCFGHFGPREFDDDLLAGYKRTLVEWVEAVKRRRADLDDAAVLDHFAANAPERLIDVWGEEKAREEERLNTRGVLAYLDYLDRQEE</sequence>
<evidence type="ECO:0000313" key="2">
    <source>
        <dbReference type="EMBL" id="ESP87556.1"/>
    </source>
</evidence>
<dbReference type="CDD" id="cd07726">
    <property type="entry name" value="ST1585-like_MBL-fold"/>
    <property type="match status" value="1"/>
</dbReference>
<dbReference type="SMART" id="SM00849">
    <property type="entry name" value="Lactamase_B"/>
    <property type="match status" value="1"/>
</dbReference>
<dbReference type="PANTHER" id="PTHR42951">
    <property type="entry name" value="METALLO-BETA-LACTAMASE DOMAIN-CONTAINING"/>
    <property type="match status" value="1"/>
</dbReference>
<dbReference type="OrthoDB" id="197151at2157"/>
<proteinExistence type="predicted"/>